<dbReference type="Pfam" id="PF18920">
    <property type="entry name" value="DUF5671"/>
    <property type="match status" value="1"/>
</dbReference>
<comment type="caution">
    <text evidence="3">The sequence shown here is derived from an EMBL/GenBank/DDBJ whole genome shotgun (WGS) entry which is preliminary data.</text>
</comment>
<keyword evidence="1" id="KW-0812">Transmembrane</keyword>
<feature type="transmembrane region" description="Helical" evidence="1">
    <location>
        <begin position="160"/>
        <end position="181"/>
    </location>
</feature>
<protein>
    <recommendedName>
        <fullName evidence="2">DUF5671 domain-containing protein</fullName>
    </recommendedName>
</protein>
<keyword evidence="1" id="KW-1133">Transmembrane helix</keyword>
<evidence type="ECO:0000259" key="2">
    <source>
        <dbReference type="Pfam" id="PF18920"/>
    </source>
</evidence>
<proteinExistence type="predicted"/>
<feature type="transmembrane region" description="Helical" evidence="1">
    <location>
        <begin position="97"/>
        <end position="119"/>
    </location>
</feature>
<sequence length="307" mass="35062">MEAKTNAKDVFLNLGAIVALYTLVISLVNLLFSVINVAYPQINNDYNSFSASASISWPVATVVIFFPIFILLMWLLEKQYQVEPERQNAGIHRWLTYLTLFLSGIAIAADLITILYYFIDGQELTTGFLLKVLVLFVVASLIFFYYISDIRGKLTSKSRVVWRVIATAVVLASIIWGFLVLGSPRTQRLYKYDDQKVRDLMNIDSQITSFFMTKGTLPATMEENVNINTYFIPPIDEQTGKPYEYKKLNSIKYELCAEFNKASSENSKLSERNLYPYGNISWAHPEGKHCFTQTIDTTLYSKPLPIR</sequence>
<keyword evidence="1" id="KW-0472">Membrane</keyword>
<reference evidence="3 4" key="1">
    <citation type="journal article" date="2016" name="Nat. Commun.">
        <title>Thousands of microbial genomes shed light on interconnected biogeochemical processes in an aquifer system.</title>
        <authorList>
            <person name="Anantharaman K."/>
            <person name="Brown C.T."/>
            <person name="Hug L.A."/>
            <person name="Sharon I."/>
            <person name="Castelle C.J."/>
            <person name="Probst A.J."/>
            <person name="Thomas B.C."/>
            <person name="Singh A."/>
            <person name="Wilkins M.J."/>
            <person name="Karaoz U."/>
            <person name="Brodie E.L."/>
            <person name="Williams K.H."/>
            <person name="Hubbard S.S."/>
            <person name="Banfield J.F."/>
        </authorList>
    </citation>
    <scope>NUCLEOTIDE SEQUENCE [LARGE SCALE GENOMIC DNA]</scope>
</reference>
<dbReference type="STRING" id="1801754.A3D42_03065"/>
<gene>
    <name evidence="3" type="ORF">A3D42_03065</name>
</gene>
<feature type="transmembrane region" description="Helical" evidence="1">
    <location>
        <begin position="125"/>
        <end position="148"/>
    </location>
</feature>
<feature type="transmembrane region" description="Helical" evidence="1">
    <location>
        <begin position="12"/>
        <end position="35"/>
    </location>
</feature>
<accession>A0A1F6W5U7</accession>
<evidence type="ECO:0000313" key="3">
    <source>
        <dbReference type="EMBL" id="OGI77279.1"/>
    </source>
</evidence>
<feature type="transmembrane region" description="Helical" evidence="1">
    <location>
        <begin position="55"/>
        <end position="76"/>
    </location>
</feature>
<dbReference type="InterPro" id="IPR043728">
    <property type="entry name" value="DUF5671"/>
</dbReference>
<feature type="domain" description="DUF5671" evidence="2">
    <location>
        <begin position="10"/>
        <end position="145"/>
    </location>
</feature>
<dbReference type="EMBL" id="MFUE01000016">
    <property type="protein sequence ID" value="OGI77279.1"/>
    <property type="molecule type" value="Genomic_DNA"/>
</dbReference>
<dbReference type="Proteomes" id="UP000177777">
    <property type="component" value="Unassembled WGS sequence"/>
</dbReference>
<dbReference type="AlphaFoldDB" id="A0A1F6W5U7"/>
<name>A0A1F6W5U7_9BACT</name>
<evidence type="ECO:0000313" key="4">
    <source>
        <dbReference type="Proteomes" id="UP000177777"/>
    </source>
</evidence>
<evidence type="ECO:0000256" key="1">
    <source>
        <dbReference type="SAM" id="Phobius"/>
    </source>
</evidence>
<organism evidence="3 4">
    <name type="scientific">Candidatus Nomurabacteria bacterium RIFCSPHIGHO2_02_FULL_41_18</name>
    <dbReference type="NCBI Taxonomy" id="1801754"/>
    <lineage>
        <taxon>Bacteria</taxon>
        <taxon>Candidatus Nomuraibacteriota</taxon>
    </lineage>
</organism>